<feature type="region of interest" description="Disordered" evidence="1">
    <location>
        <begin position="266"/>
        <end position="298"/>
    </location>
</feature>
<dbReference type="EMBL" id="JAPTSV010000002">
    <property type="protein sequence ID" value="KAJ1530718.1"/>
    <property type="molecule type" value="Genomic_DNA"/>
</dbReference>
<evidence type="ECO:0000256" key="1">
    <source>
        <dbReference type="SAM" id="MobiDB-lite"/>
    </source>
</evidence>
<dbReference type="Pfam" id="PF02213">
    <property type="entry name" value="GYF"/>
    <property type="match status" value="1"/>
</dbReference>
<accession>A0AAV7Y033</accession>
<dbReference type="PANTHER" id="PTHR13138">
    <property type="entry name" value="PROTEIN LIN1"/>
    <property type="match status" value="1"/>
</dbReference>
<proteinExistence type="predicted"/>
<dbReference type="SUPFAM" id="SSF55277">
    <property type="entry name" value="GYF domain"/>
    <property type="match status" value="1"/>
</dbReference>
<dbReference type="Gene3D" id="3.30.1490.40">
    <property type="match status" value="1"/>
</dbReference>
<dbReference type="InterPro" id="IPR039905">
    <property type="entry name" value="CD2BP2/Lin1"/>
</dbReference>
<protein>
    <recommendedName>
        <fullName evidence="2">GYF domain-containing protein</fullName>
    </recommendedName>
</protein>
<dbReference type="InterPro" id="IPR003169">
    <property type="entry name" value="GYF"/>
</dbReference>
<dbReference type="InterPro" id="IPR035445">
    <property type="entry name" value="GYF-like_dom_sf"/>
</dbReference>
<evidence type="ECO:0000259" key="2">
    <source>
        <dbReference type="PROSITE" id="PS50829"/>
    </source>
</evidence>
<dbReference type="AlphaFoldDB" id="A0AAV7Y033"/>
<comment type="caution">
    <text evidence="3">The sequence shown here is derived from an EMBL/GenBank/DDBJ whole genome shotgun (WGS) entry which is preliminary data.</text>
</comment>
<gene>
    <name evidence="3" type="ORF">ONE63_005579</name>
</gene>
<evidence type="ECO:0000313" key="4">
    <source>
        <dbReference type="Proteomes" id="UP001075354"/>
    </source>
</evidence>
<name>A0AAV7Y033_9NEOP</name>
<evidence type="ECO:0000313" key="3">
    <source>
        <dbReference type="EMBL" id="KAJ1530718.1"/>
    </source>
</evidence>
<dbReference type="PANTHER" id="PTHR13138:SF3">
    <property type="entry name" value="CD2 ANTIGEN CYTOPLASMIC TAIL-BINDING PROTEIN 2"/>
    <property type="match status" value="1"/>
</dbReference>
<sequence>MSKRKFDEMTETLSEAEQLERDLRGDSATKPDTAPKKNSLDSDEEDDGDEKNYDILANDDIEGQEEGFAVQEGGVHITPFNMNEEMQEGHFDTEGNYHWKKDKEIRDNWLENVEWVNIKNAKTGVEGEETSAADLAEEEFQPESPFDTVASYRKMLDYMQPKETVKKSLQRLGGTGSLSASERLRRKKAGLDLGNPGDKQAVTDLTELANNILNRTGNMDIYQETYEYISQQITASERKNKTEPIKAVEAELDMYADDFDVKAKEQKARREEVAATAEDQAKPGEEGEDTGYSKEPEVTWEFKWKKEDADVNGPHDSEQMQKWLDEGRFKGEEWVRKVSKDGEGDFYSIKRVDFELYM</sequence>
<feature type="region of interest" description="Disordered" evidence="1">
    <location>
        <begin position="1"/>
        <end position="53"/>
    </location>
</feature>
<dbReference type="GO" id="GO:0005682">
    <property type="term" value="C:U5 snRNP"/>
    <property type="evidence" value="ECO:0007669"/>
    <property type="project" value="InterPro"/>
</dbReference>
<keyword evidence="4" id="KW-1185">Reference proteome</keyword>
<feature type="domain" description="GYF" evidence="2">
    <location>
        <begin position="297"/>
        <end position="350"/>
    </location>
</feature>
<dbReference type="SMART" id="SM00444">
    <property type="entry name" value="GYF"/>
    <property type="match status" value="1"/>
</dbReference>
<reference evidence="3" key="1">
    <citation type="submission" date="2022-12" db="EMBL/GenBank/DDBJ databases">
        <title>Chromosome-level genome assembly of the bean flower thrips Megalurothrips usitatus.</title>
        <authorList>
            <person name="Ma L."/>
            <person name="Liu Q."/>
            <person name="Li H."/>
            <person name="Cai W."/>
        </authorList>
    </citation>
    <scope>NUCLEOTIDE SEQUENCE</scope>
    <source>
        <strain evidence="3">Cailab_2022a</strain>
    </source>
</reference>
<organism evidence="3 4">
    <name type="scientific">Megalurothrips usitatus</name>
    <name type="common">bean blossom thrips</name>
    <dbReference type="NCBI Taxonomy" id="439358"/>
    <lineage>
        <taxon>Eukaryota</taxon>
        <taxon>Metazoa</taxon>
        <taxon>Ecdysozoa</taxon>
        <taxon>Arthropoda</taxon>
        <taxon>Hexapoda</taxon>
        <taxon>Insecta</taxon>
        <taxon>Pterygota</taxon>
        <taxon>Neoptera</taxon>
        <taxon>Paraneoptera</taxon>
        <taxon>Thysanoptera</taxon>
        <taxon>Terebrantia</taxon>
        <taxon>Thripoidea</taxon>
        <taxon>Thripidae</taxon>
        <taxon>Megalurothrips</taxon>
    </lineage>
</organism>
<dbReference type="PROSITE" id="PS50829">
    <property type="entry name" value="GYF"/>
    <property type="match status" value="1"/>
</dbReference>
<feature type="compositionally biased region" description="Basic and acidic residues" evidence="1">
    <location>
        <begin position="18"/>
        <end position="40"/>
    </location>
</feature>
<dbReference type="Proteomes" id="UP001075354">
    <property type="component" value="Chromosome 2"/>
</dbReference>